<gene>
    <name evidence="11" type="ORF">HID58_012435</name>
</gene>
<evidence type="ECO:0000259" key="10">
    <source>
        <dbReference type="PROSITE" id="PS50948"/>
    </source>
</evidence>
<keyword evidence="3" id="KW-0732">Signal</keyword>
<keyword evidence="7 9" id="KW-0472">Membrane</keyword>
<evidence type="ECO:0000256" key="1">
    <source>
        <dbReference type="ARBA" id="ARBA00004479"/>
    </source>
</evidence>
<dbReference type="Pfam" id="PF08276">
    <property type="entry name" value="PAN_2"/>
    <property type="match status" value="1"/>
</dbReference>
<evidence type="ECO:0000313" key="12">
    <source>
        <dbReference type="Proteomes" id="UP000824890"/>
    </source>
</evidence>
<dbReference type="EMBL" id="JAGKQM010000003">
    <property type="protein sequence ID" value="KAH0935318.1"/>
    <property type="molecule type" value="Genomic_DNA"/>
</dbReference>
<comment type="subcellular location">
    <subcellularLocation>
        <location evidence="1">Membrane</location>
        <topology evidence="1">Single-pass type I membrane protein</topology>
    </subcellularLocation>
</comment>
<feature type="domain" description="Apple" evidence="10">
    <location>
        <begin position="177"/>
        <end position="257"/>
    </location>
</feature>
<keyword evidence="8" id="KW-1015">Disulfide bond</keyword>
<evidence type="ECO:0000313" key="11">
    <source>
        <dbReference type="EMBL" id="KAH0935318.1"/>
    </source>
</evidence>
<protein>
    <recommendedName>
        <fullName evidence="10">Apple domain-containing protein</fullName>
    </recommendedName>
</protein>
<dbReference type="InterPro" id="IPR022126">
    <property type="entry name" value="S-locus_recpt_kinase"/>
</dbReference>
<comment type="caution">
    <text evidence="11">The sequence shown here is derived from an EMBL/GenBank/DDBJ whole genome shotgun (WGS) entry which is preliminary data.</text>
</comment>
<evidence type="ECO:0000256" key="5">
    <source>
        <dbReference type="ARBA" id="ARBA00022840"/>
    </source>
</evidence>
<keyword evidence="5" id="KW-0067">ATP-binding</keyword>
<accession>A0ABQ8E330</accession>
<dbReference type="PANTHER" id="PTHR32444">
    <property type="entry name" value="BULB-TYPE LECTIN DOMAIN-CONTAINING PROTEIN"/>
    <property type="match status" value="1"/>
</dbReference>
<evidence type="ECO:0000256" key="3">
    <source>
        <dbReference type="ARBA" id="ARBA00022729"/>
    </source>
</evidence>
<dbReference type="InterPro" id="IPR003609">
    <property type="entry name" value="Pan_app"/>
</dbReference>
<dbReference type="Pfam" id="PF12398">
    <property type="entry name" value="DUF3660"/>
    <property type="match status" value="1"/>
</dbReference>
<evidence type="ECO:0000256" key="6">
    <source>
        <dbReference type="ARBA" id="ARBA00022989"/>
    </source>
</evidence>
<dbReference type="SMART" id="SM00473">
    <property type="entry name" value="PAN_AP"/>
    <property type="match status" value="1"/>
</dbReference>
<dbReference type="InterPro" id="IPR000858">
    <property type="entry name" value="S_locus_glycoprot_dom"/>
</dbReference>
<organism evidence="11 12">
    <name type="scientific">Brassica napus</name>
    <name type="common">Rape</name>
    <dbReference type="NCBI Taxonomy" id="3708"/>
    <lineage>
        <taxon>Eukaryota</taxon>
        <taxon>Viridiplantae</taxon>
        <taxon>Streptophyta</taxon>
        <taxon>Embryophyta</taxon>
        <taxon>Tracheophyta</taxon>
        <taxon>Spermatophyta</taxon>
        <taxon>Magnoliopsida</taxon>
        <taxon>eudicotyledons</taxon>
        <taxon>Gunneridae</taxon>
        <taxon>Pentapetalae</taxon>
        <taxon>rosids</taxon>
        <taxon>malvids</taxon>
        <taxon>Brassicales</taxon>
        <taxon>Brassicaceae</taxon>
        <taxon>Brassiceae</taxon>
        <taxon>Brassica</taxon>
    </lineage>
</organism>
<keyword evidence="4" id="KW-0547">Nucleotide-binding</keyword>
<evidence type="ECO:0000256" key="7">
    <source>
        <dbReference type="ARBA" id="ARBA00023136"/>
    </source>
</evidence>
<keyword evidence="12" id="KW-1185">Reference proteome</keyword>
<keyword evidence="2 9" id="KW-0812">Transmembrane</keyword>
<evidence type="ECO:0000256" key="2">
    <source>
        <dbReference type="ARBA" id="ARBA00022692"/>
    </source>
</evidence>
<proteinExistence type="predicted"/>
<evidence type="ECO:0000256" key="9">
    <source>
        <dbReference type="SAM" id="Phobius"/>
    </source>
</evidence>
<name>A0ABQ8E330_BRANA</name>
<dbReference type="Proteomes" id="UP000824890">
    <property type="component" value="Unassembled WGS sequence"/>
</dbReference>
<dbReference type="PROSITE" id="PS50948">
    <property type="entry name" value="PAN"/>
    <property type="match status" value="1"/>
</dbReference>
<keyword evidence="6 9" id="KW-1133">Transmembrane helix</keyword>
<dbReference type="CDD" id="cd01098">
    <property type="entry name" value="PAN_AP_plant"/>
    <property type="match status" value="1"/>
</dbReference>
<dbReference type="PANTHER" id="PTHR32444:SF214">
    <property type="entry name" value="S-LOCUS GLYCOPROTEIN"/>
    <property type="match status" value="1"/>
</dbReference>
<dbReference type="Pfam" id="PF00954">
    <property type="entry name" value="S_locus_glycop"/>
    <property type="match status" value="1"/>
</dbReference>
<evidence type="ECO:0000256" key="8">
    <source>
        <dbReference type="ARBA" id="ARBA00023157"/>
    </source>
</evidence>
<feature type="transmembrane region" description="Helical" evidence="9">
    <location>
        <begin position="12"/>
        <end position="34"/>
    </location>
</feature>
<reference evidence="11 12" key="1">
    <citation type="submission" date="2021-05" db="EMBL/GenBank/DDBJ databases">
        <title>Genome Assembly of Synthetic Allotetraploid Brassica napus Reveals Homoeologous Exchanges between Subgenomes.</title>
        <authorList>
            <person name="Davis J.T."/>
        </authorList>
    </citation>
    <scope>NUCLEOTIDE SEQUENCE [LARGE SCALE GENOMIC DNA]</scope>
    <source>
        <strain evidence="12">cv. Da-Ae</strain>
        <tissue evidence="11">Seedling</tissue>
    </source>
</reference>
<evidence type="ECO:0000256" key="4">
    <source>
        <dbReference type="ARBA" id="ARBA00022741"/>
    </source>
</evidence>
<sequence length="407" mass="46223">MQGVQNIYHHSYTFSFFLVLILFHPTLSIVVNMMSSTESLTISSNRTLVSSGGVFELGFFKPSALSRWYLWNGSEFSGIPEVQGLSYMVYDYTENSEEVAYTFLMANQSIYSRLKISELGYLYRFTWIPPSWGWNIFWTLPTDDCDIYESWFDPKNRQQWDLREGSDGCVRRTPLSCSGNGFSLLKNMKLPDTKMAVVDRMIDAKKCKERCLSDCDCTSFAAGDVQNGGLGCVIWTGDLSDIRTYSIGGQDLYVKVAVGMVLPRQKKFSGENEEEDLELPLMEFEAVLTATEHFSDCNKIGEADFGVVYKRNKGFYNLDRDHNLLQCVSLKPLNFDCVAHSKSMTMALRINSTFMHRPREILRRLQIGLLCVQSRVDDRPLMSAVVLMLGSEAVDIPQPNLPGYCVI</sequence>